<reference evidence="1" key="1">
    <citation type="submission" date="2023-04" db="EMBL/GenBank/DDBJ databases">
        <title>A chromosome-level genome assembly of the parasitoid wasp Eretmocerus hayati.</title>
        <authorList>
            <person name="Zhong Y."/>
            <person name="Liu S."/>
            <person name="Liu Y."/>
        </authorList>
    </citation>
    <scope>NUCLEOTIDE SEQUENCE</scope>
    <source>
        <strain evidence="1">ZJU_SS_LIU_2023</strain>
    </source>
</reference>
<proteinExistence type="predicted"/>
<dbReference type="EMBL" id="CM056743">
    <property type="protein sequence ID" value="KAJ8674552.1"/>
    <property type="molecule type" value="Genomic_DNA"/>
</dbReference>
<accession>A0ACC2NTZ7</accession>
<organism evidence="1 2">
    <name type="scientific">Eretmocerus hayati</name>
    <dbReference type="NCBI Taxonomy" id="131215"/>
    <lineage>
        <taxon>Eukaryota</taxon>
        <taxon>Metazoa</taxon>
        <taxon>Ecdysozoa</taxon>
        <taxon>Arthropoda</taxon>
        <taxon>Hexapoda</taxon>
        <taxon>Insecta</taxon>
        <taxon>Pterygota</taxon>
        <taxon>Neoptera</taxon>
        <taxon>Endopterygota</taxon>
        <taxon>Hymenoptera</taxon>
        <taxon>Apocrita</taxon>
        <taxon>Proctotrupomorpha</taxon>
        <taxon>Chalcidoidea</taxon>
        <taxon>Aphelinidae</taxon>
        <taxon>Aphelininae</taxon>
        <taxon>Eretmocerus</taxon>
    </lineage>
</organism>
<name>A0ACC2NTZ7_9HYME</name>
<comment type="caution">
    <text evidence="1">The sequence shown here is derived from an EMBL/GenBank/DDBJ whole genome shotgun (WGS) entry which is preliminary data.</text>
</comment>
<keyword evidence="2" id="KW-1185">Reference proteome</keyword>
<protein>
    <submittedName>
        <fullName evidence="1">Uncharacterized protein</fullName>
    </submittedName>
</protein>
<gene>
    <name evidence="1" type="ORF">QAD02_005814</name>
</gene>
<dbReference type="Proteomes" id="UP001239111">
    <property type="component" value="Chromosome 3"/>
</dbReference>
<evidence type="ECO:0000313" key="2">
    <source>
        <dbReference type="Proteomes" id="UP001239111"/>
    </source>
</evidence>
<evidence type="ECO:0000313" key="1">
    <source>
        <dbReference type="EMBL" id="KAJ8674552.1"/>
    </source>
</evidence>
<sequence>MNYPGSIGYLIIIGVTFQTVHGVGSAFSEVTRKQTIPRGTRLYEKTPDGLIPSSIGWRKILHRDKRMVRDVAETRSALKYSFKGLAFSSLMQRLEESLWNLHNNHETVLGWKKLVDGKPNVNESLAALRGRTNFFLGKLDLNNPPKMIYWDIQDIFKNYDPYVIEQLLQDYRSVDVCGSKLSPQQGASKLVKDAVLLSHVYNETMVVLRLIRDKFYGLDGNGADFGNEYLLEWPNDTITAIERTLGKMSRRLYVCGLPSSPNLSIELKVFSKSYLRTCNDYDTPDEQKCYPTTQIKECPEAEVDTVCSISHRCRGTLHGCKSMSDSDTKVCTSTSLKHKRYQYYATSSSFAALNGDNGHGNYGSCRVRSLKRMEIWDYLNLVLFSIKRNGRICTSCDCTCSEGDFSINLSPVYSNVSKNMVVTGAKFAMENNVLELRVQQTELLPNGGISNVSSWVGSTTQKLQKVSWDDAKKILLSTTMIPPFQVLTGLQLDHGISHDPKYGGPYIFLRVLSSEYDYETGRVSNRKPVIGSLPAIPQVGVDLVNLTSPWKMEEVTEEFIQNDAWITLGTSNGLDGGQSTVPFFDGQEVTSGTLSPLSGAGLYYKGGKTWAGYIGIELHTYDTSRFIASALSSIVTG</sequence>